<evidence type="ECO:0000256" key="3">
    <source>
        <dbReference type="ARBA" id="ARBA00023136"/>
    </source>
</evidence>
<dbReference type="GO" id="GO:0005886">
    <property type="term" value="C:plasma membrane"/>
    <property type="evidence" value="ECO:0007669"/>
    <property type="project" value="UniProtKB-SubCell"/>
</dbReference>
<protein>
    <submittedName>
        <fullName evidence="6">Spore germination protein KA</fullName>
    </submittedName>
</protein>
<comment type="subcellular location">
    <subcellularLocation>
        <location evidence="4">Cell membrane</location>
    </subcellularLocation>
    <subcellularLocation>
        <location evidence="1">Membrane</location>
        <topology evidence="1">Multi-pass membrane protein</topology>
    </subcellularLocation>
</comment>
<feature type="transmembrane region" description="Helical" evidence="5">
    <location>
        <begin position="387"/>
        <end position="406"/>
    </location>
</feature>
<evidence type="ECO:0000256" key="4">
    <source>
        <dbReference type="PIRNR" id="PIRNR005690"/>
    </source>
</evidence>
<proteinExistence type="inferred from homology"/>
<dbReference type="PIRSF" id="PIRSF005690">
    <property type="entry name" value="GerBA"/>
    <property type="match status" value="1"/>
</dbReference>
<keyword evidence="7" id="KW-1185">Reference proteome</keyword>
<dbReference type="PANTHER" id="PTHR22550">
    <property type="entry name" value="SPORE GERMINATION PROTEIN"/>
    <property type="match status" value="1"/>
</dbReference>
<gene>
    <name evidence="6" type="ORF">DFO70_102253</name>
</gene>
<dbReference type="STRING" id="1399.VL14_15980"/>
<evidence type="ECO:0000313" key="7">
    <source>
        <dbReference type="Proteomes" id="UP000252731"/>
    </source>
</evidence>
<comment type="caution">
    <text evidence="6">The sequence shown here is derived from an EMBL/GenBank/DDBJ whole genome shotgun (WGS) entry which is preliminary data.</text>
</comment>
<feature type="transmembrane region" description="Helical" evidence="5">
    <location>
        <begin position="256"/>
        <end position="277"/>
    </location>
</feature>
<dbReference type="InterPro" id="IPR004995">
    <property type="entry name" value="Spore_Ger"/>
</dbReference>
<organism evidence="6 7">
    <name type="scientific">Cytobacillus firmus</name>
    <name type="common">Bacillus firmus</name>
    <dbReference type="NCBI Taxonomy" id="1399"/>
    <lineage>
        <taxon>Bacteria</taxon>
        <taxon>Bacillati</taxon>
        <taxon>Bacillota</taxon>
        <taxon>Bacilli</taxon>
        <taxon>Bacillales</taxon>
        <taxon>Bacillaceae</taxon>
        <taxon>Cytobacillus</taxon>
    </lineage>
</organism>
<feature type="transmembrane region" description="Helical" evidence="5">
    <location>
        <begin position="418"/>
        <end position="445"/>
    </location>
</feature>
<dbReference type="RefSeq" id="WP_243856111.1">
    <property type="nucleotide sequence ID" value="NZ_QNSF01000002.1"/>
</dbReference>
<evidence type="ECO:0000256" key="5">
    <source>
        <dbReference type="SAM" id="Phobius"/>
    </source>
</evidence>
<dbReference type="AlphaFoldDB" id="A0A366K3S9"/>
<comment type="similarity">
    <text evidence="2 4">Belongs to the GerABKA family.</text>
</comment>
<evidence type="ECO:0000313" key="6">
    <source>
        <dbReference type="EMBL" id="RBP95927.1"/>
    </source>
</evidence>
<dbReference type="PANTHER" id="PTHR22550:SF5">
    <property type="entry name" value="LEUCINE ZIPPER PROTEIN 4"/>
    <property type="match status" value="1"/>
</dbReference>
<evidence type="ECO:0000256" key="1">
    <source>
        <dbReference type="ARBA" id="ARBA00004141"/>
    </source>
</evidence>
<dbReference type="InterPro" id="IPR050768">
    <property type="entry name" value="UPF0353/GerABKA_families"/>
</dbReference>
<keyword evidence="5" id="KW-1133">Transmembrane helix</keyword>
<sequence length="493" mass="54475">MFRKHHSHHKRVSKSVHFNIQYLKEQLGDSSDLSVRNLTIAELGHAAIIHIQGIVDEQSLHDNVLSPILAFIHEKRNVHSGKLPEEITQIISVPKIKLLNDWPEVVDNLLGGDTVILIEGHPEAIIAGTKKIQSRSITEPTTQTVIKGPKDGFTENLSTNISLIRSRIQNNKLRIEQTKAGTVTKTNIGILYMEGIADKDIVREVKLRVSKIDIDSILDTNYVEEAIKDNRKTIFPLFQSSERPDVVSANLLEGKIAIIIQGTPFALILPALLIQFFQSPEDYYANYLVSSFLRIIRIGSFYVNMYASAIYLALITHHHGLIPTTLMVTLMAQREQVPFPAIVELLLMELAFEVLREAGIRMPRAIGPAVSIVGALILGQAAVEAGFVSAAIVIIVATTAISSFTLPNPNIVNAARGLRFIFIFAAAFIGFYGIILVSLCIILHLCSLKSVGVPYFAPFSPVRFSDLKDSLIRMGSPSLLKRPTGTNRSNKVN</sequence>
<keyword evidence="5" id="KW-0812">Transmembrane</keyword>
<dbReference type="GO" id="GO:0009847">
    <property type="term" value="P:spore germination"/>
    <property type="evidence" value="ECO:0007669"/>
    <property type="project" value="UniProtKB-UniRule"/>
</dbReference>
<name>A0A366K3S9_CYTFI</name>
<dbReference type="Pfam" id="PF03323">
    <property type="entry name" value="GerA"/>
    <property type="match status" value="1"/>
</dbReference>
<dbReference type="Proteomes" id="UP000252731">
    <property type="component" value="Unassembled WGS sequence"/>
</dbReference>
<dbReference type="EMBL" id="QNSF01000002">
    <property type="protein sequence ID" value="RBP95927.1"/>
    <property type="molecule type" value="Genomic_DNA"/>
</dbReference>
<keyword evidence="3 4" id="KW-0472">Membrane</keyword>
<reference evidence="6 7" key="1">
    <citation type="submission" date="2018-06" db="EMBL/GenBank/DDBJ databases">
        <title>Freshwater and sediment microbial communities from various areas in North America, analyzing microbe dynamics in response to fracking.</title>
        <authorList>
            <person name="Lamendella R."/>
        </authorList>
    </citation>
    <scope>NUCLEOTIDE SEQUENCE [LARGE SCALE GENOMIC DNA]</scope>
    <source>
        <strain evidence="6 7">14_TX</strain>
    </source>
</reference>
<accession>A0A366K3S9</accession>
<evidence type="ECO:0000256" key="2">
    <source>
        <dbReference type="ARBA" id="ARBA00005278"/>
    </source>
</evidence>